<gene>
    <name evidence="1" type="ORF">PBRASI_LOCUS5939</name>
</gene>
<name>A0A9N9FZY4_9GLOM</name>
<evidence type="ECO:0000313" key="1">
    <source>
        <dbReference type="EMBL" id="CAG8567854.1"/>
    </source>
</evidence>
<protein>
    <submittedName>
        <fullName evidence="1">8668_t:CDS:1</fullName>
    </submittedName>
</protein>
<dbReference type="EMBL" id="CAJVPI010000741">
    <property type="protein sequence ID" value="CAG8567854.1"/>
    <property type="molecule type" value="Genomic_DNA"/>
</dbReference>
<organism evidence="1 2">
    <name type="scientific">Paraglomus brasilianum</name>
    <dbReference type="NCBI Taxonomy" id="144538"/>
    <lineage>
        <taxon>Eukaryota</taxon>
        <taxon>Fungi</taxon>
        <taxon>Fungi incertae sedis</taxon>
        <taxon>Mucoromycota</taxon>
        <taxon>Glomeromycotina</taxon>
        <taxon>Glomeromycetes</taxon>
        <taxon>Paraglomerales</taxon>
        <taxon>Paraglomeraceae</taxon>
        <taxon>Paraglomus</taxon>
    </lineage>
</organism>
<dbReference type="OrthoDB" id="2305545at2759"/>
<evidence type="ECO:0000313" key="2">
    <source>
        <dbReference type="Proteomes" id="UP000789739"/>
    </source>
</evidence>
<proteinExistence type="predicted"/>
<sequence length="499" mass="58227">MKIPIEIRTEIASYVPNPFFLGRCSHDWYSIVNFPYTKYKWLLNKYGRIHALFHAVRIGEPFLNLELTEFILKNTHISRYFIQRLRLGYGKHGLWGSNISDDVYERILNYKEKYASSSCDDMQSIRQVLEGMGSEDDIKPIIEIYGFTPFPLSPTFRTYIFENSDNLHSNGIVAKAIITYPNLLNAWRRIGYYEVTTDLENPVLQLTLLDLYSISVPSAQVVSEKLHNLQLIGFQLTDTLLGNAMLLFKRRLVDVGESLIEGFSIARKMSKTDILDICLIELLDPTRNLEYVDALDYIIKSVNDPEKQILSAFEKHRIVEDENDPMPFQSHTSLKYSLVVYRYMLRFGAAKSPVVRYLMKEIIIAHTQITNTEELGDADTILDEYYAANVPFEHSLLPLFKKCPRAKPIIYLFKGYLAKLFEFEVREYPYLTFEIPDVDVLTSPAQTKELQQLWLKDIQKCIKFEELVNDEFKKQIIGFFTIYNLTHSSFDYYYDNFGR</sequence>
<reference evidence="1" key="1">
    <citation type="submission" date="2021-06" db="EMBL/GenBank/DDBJ databases">
        <authorList>
            <person name="Kallberg Y."/>
            <person name="Tangrot J."/>
            <person name="Rosling A."/>
        </authorList>
    </citation>
    <scope>NUCLEOTIDE SEQUENCE</scope>
    <source>
        <strain evidence="1">BR232B</strain>
    </source>
</reference>
<dbReference type="Proteomes" id="UP000789739">
    <property type="component" value="Unassembled WGS sequence"/>
</dbReference>
<accession>A0A9N9FZY4</accession>
<keyword evidence="2" id="KW-1185">Reference proteome</keyword>
<comment type="caution">
    <text evidence="1">The sequence shown here is derived from an EMBL/GenBank/DDBJ whole genome shotgun (WGS) entry which is preliminary data.</text>
</comment>
<dbReference type="AlphaFoldDB" id="A0A9N9FZY4"/>